<dbReference type="EnsemblPlants" id="TuG1812G0700002056.01.T01">
    <property type="protein sequence ID" value="TuG1812G0700002056.01.T01"/>
    <property type="gene ID" value="TuG1812G0700002056.01"/>
</dbReference>
<accession>A0A8R7V1X9</accession>
<organism evidence="2 3">
    <name type="scientific">Triticum urartu</name>
    <name type="common">Red wild einkorn</name>
    <name type="synonym">Crithodium urartu</name>
    <dbReference type="NCBI Taxonomy" id="4572"/>
    <lineage>
        <taxon>Eukaryota</taxon>
        <taxon>Viridiplantae</taxon>
        <taxon>Streptophyta</taxon>
        <taxon>Embryophyta</taxon>
        <taxon>Tracheophyta</taxon>
        <taxon>Spermatophyta</taxon>
        <taxon>Magnoliopsida</taxon>
        <taxon>Liliopsida</taxon>
        <taxon>Poales</taxon>
        <taxon>Poaceae</taxon>
        <taxon>BOP clade</taxon>
        <taxon>Pooideae</taxon>
        <taxon>Triticodae</taxon>
        <taxon>Triticeae</taxon>
        <taxon>Triticinae</taxon>
        <taxon>Triticum</taxon>
    </lineage>
</organism>
<protein>
    <submittedName>
        <fullName evidence="2">Uncharacterized protein</fullName>
    </submittedName>
</protein>
<evidence type="ECO:0000313" key="3">
    <source>
        <dbReference type="Proteomes" id="UP000015106"/>
    </source>
</evidence>
<dbReference type="Proteomes" id="UP000015106">
    <property type="component" value="Chromosome 7"/>
</dbReference>
<evidence type="ECO:0000313" key="2">
    <source>
        <dbReference type="EnsemblPlants" id="TuG1812G0700002056.01.T01"/>
    </source>
</evidence>
<evidence type="ECO:0000256" key="1">
    <source>
        <dbReference type="SAM" id="Phobius"/>
    </source>
</evidence>
<reference evidence="3" key="1">
    <citation type="journal article" date="2013" name="Nature">
        <title>Draft genome of the wheat A-genome progenitor Triticum urartu.</title>
        <authorList>
            <person name="Ling H.Q."/>
            <person name="Zhao S."/>
            <person name="Liu D."/>
            <person name="Wang J."/>
            <person name="Sun H."/>
            <person name="Zhang C."/>
            <person name="Fan H."/>
            <person name="Li D."/>
            <person name="Dong L."/>
            <person name="Tao Y."/>
            <person name="Gao C."/>
            <person name="Wu H."/>
            <person name="Li Y."/>
            <person name="Cui Y."/>
            <person name="Guo X."/>
            <person name="Zheng S."/>
            <person name="Wang B."/>
            <person name="Yu K."/>
            <person name="Liang Q."/>
            <person name="Yang W."/>
            <person name="Lou X."/>
            <person name="Chen J."/>
            <person name="Feng M."/>
            <person name="Jian J."/>
            <person name="Zhang X."/>
            <person name="Luo G."/>
            <person name="Jiang Y."/>
            <person name="Liu J."/>
            <person name="Wang Z."/>
            <person name="Sha Y."/>
            <person name="Zhang B."/>
            <person name="Wu H."/>
            <person name="Tang D."/>
            <person name="Shen Q."/>
            <person name="Xue P."/>
            <person name="Zou S."/>
            <person name="Wang X."/>
            <person name="Liu X."/>
            <person name="Wang F."/>
            <person name="Yang Y."/>
            <person name="An X."/>
            <person name="Dong Z."/>
            <person name="Zhang K."/>
            <person name="Zhang X."/>
            <person name="Luo M.C."/>
            <person name="Dvorak J."/>
            <person name="Tong Y."/>
            <person name="Wang J."/>
            <person name="Yang H."/>
            <person name="Li Z."/>
            <person name="Wang D."/>
            <person name="Zhang A."/>
            <person name="Wang J."/>
        </authorList>
    </citation>
    <scope>NUCLEOTIDE SEQUENCE</scope>
    <source>
        <strain evidence="3">cv. G1812</strain>
    </source>
</reference>
<keyword evidence="1" id="KW-0472">Membrane</keyword>
<keyword evidence="1" id="KW-0812">Transmembrane</keyword>
<proteinExistence type="predicted"/>
<reference evidence="2" key="3">
    <citation type="submission" date="2022-06" db="UniProtKB">
        <authorList>
            <consortium name="EnsemblPlants"/>
        </authorList>
    </citation>
    <scope>IDENTIFICATION</scope>
</reference>
<dbReference type="AlphaFoldDB" id="A0A8R7V1X9"/>
<keyword evidence="1" id="KW-1133">Transmembrane helix</keyword>
<name>A0A8R7V1X9_TRIUA</name>
<sequence length="113" mass="13240">MSRESGENITIFLFHEKKCSIEMLITSWFCTILFHHGHHLFNLFSCWIHTLLYISLLSCTKDVHHAYKSLIFSILTCPLVIHLWTWRIRTRPLLPTIGSILNRGNLAFMTITP</sequence>
<keyword evidence="3" id="KW-1185">Reference proteome</keyword>
<feature type="transmembrane region" description="Helical" evidence="1">
    <location>
        <begin position="39"/>
        <end position="57"/>
    </location>
</feature>
<dbReference type="Gramene" id="TuG1812G0700002056.01.T01">
    <property type="protein sequence ID" value="TuG1812G0700002056.01.T01"/>
    <property type="gene ID" value="TuG1812G0700002056.01"/>
</dbReference>
<reference evidence="2" key="2">
    <citation type="submission" date="2018-03" db="EMBL/GenBank/DDBJ databases">
        <title>The Triticum urartu genome reveals the dynamic nature of wheat genome evolution.</title>
        <authorList>
            <person name="Ling H."/>
            <person name="Ma B."/>
            <person name="Shi X."/>
            <person name="Liu H."/>
            <person name="Dong L."/>
            <person name="Sun H."/>
            <person name="Cao Y."/>
            <person name="Gao Q."/>
            <person name="Zheng S."/>
            <person name="Li Y."/>
            <person name="Yu Y."/>
            <person name="Du H."/>
            <person name="Qi M."/>
            <person name="Li Y."/>
            <person name="Yu H."/>
            <person name="Cui Y."/>
            <person name="Wang N."/>
            <person name="Chen C."/>
            <person name="Wu H."/>
            <person name="Zhao Y."/>
            <person name="Zhang J."/>
            <person name="Li Y."/>
            <person name="Zhou W."/>
            <person name="Zhang B."/>
            <person name="Hu W."/>
            <person name="Eijk M."/>
            <person name="Tang J."/>
            <person name="Witsenboer H."/>
            <person name="Zhao S."/>
            <person name="Li Z."/>
            <person name="Zhang A."/>
            <person name="Wang D."/>
            <person name="Liang C."/>
        </authorList>
    </citation>
    <scope>NUCLEOTIDE SEQUENCE [LARGE SCALE GENOMIC DNA]</scope>
    <source>
        <strain evidence="2">cv. G1812</strain>
    </source>
</reference>
<feature type="transmembrane region" description="Helical" evidence="1">
    <location>
        <begin position="69"/>
        <end position="86"/>
    </location>
</feature>